<evidence type="ECO:0000313" key="6">
    <source>
        <dbReference type="EMBL" id="CEJ08391.1"/>
    </source>
</evidence>
<dbReference type="GO" id="GO:0051536">
    <property type="term" value="F:iron-sulfur cluster binding"/>
    <property type="evidence" value="ECO:0007669"/>
    <property type="project" value="UniProtKB-KW"/>
</dbReference>
<feature type="domain" description="4Fe-4S ferredoxin-type" evidence="4">
    <location>
        <begin position="39"/>
        <end position="68"/>
    </location>
</feature>
<gene>
    <name evidence="6" type="ORF">DEACI_2867</name>
    <name evidence="5" type="ORF">DEACI_3048</name>
</gene>
<dbReference type="EMBL" id="LR746496">
    <property type="protein sequence ID" value="CAA7602374.1"/>
    <property type="molecule type" value="Genomic_DNA"/>
</dbReference>
<dbReference type="PROSITE" id="PS51379">
    <property type="entry name" value="4FE4S_FER_2"/>
    <property type="match status" value="2"/>
</dbReference>
<dbReference type="EMBL" id="CDGJ01000081">
    <property type="protein sequence ID" value="CEJ08391.1"/>
    <property type="molecule type" value="Genomic_DNA"/>
</dbReference>
<keyword evidence="1" id="KW-0479">Metal-binding</keyword>
<dbReference type="Pfam" id="PF00037">
    <property type="entry name" value="Fer4"/>
    <property type="match status" value="1"/>
</dbReference>
<keyword evidence="2" id="KW-0408">Iron</keyword>
<protein>
    <submittedName>
        <fullName evidence="6">4Fe-4S ferredoxin-type iron-sulfur binding domain profile</fullName>
    </submittedName>
    <submittedName>
        <fullName evidence="5">4Fe-4S ferredoxin-type, iron-sulphur binding domain protein</fullName>
    </submittedName>
</protein>
<evidence type="ECO:0000256" key="2">
    <source>
        <dbReference type="ARBA" id="ARBA00023004"/>
    </source>
</evidence>
<dbReference type="GO" id="GO:0046872">
    <property type="term" value="F:metal ion binding"/>
    <property type="evidence" value="ECO:0007669"/>
    <property type="project" value="UniProtKB-KW"/>
</dbReference>
<reference evidence="5" key="2">
    <citation type="submission" date="2020-01" db="EMBL/GenBank/DDBJ databases">
        <authorList>
            <person name="Hornung B."/>
        </authorList>
    </citation>
    <scope>NUCLEOTIDE SEQUENCE</scope>
    <source>
        <strain evidence="5">PacBioINE</strain>
    </source>
</reference>
<keyword evidence="3" id="KW-0411">Iron-sulfur</keyword>
<name>A0A8S0WQ39_9FIRM</name>
<dbReference type="InterPro" id="IPR017896">
    <property type="entry name" value="4Fe4S_Fe-S-bd"/>
</dbReference>
<evidence type="ECO:0000313" key="5">
    <source>
        <dbReference type="EMBL" id="CAA7602374.1"/>
    </source>
</evidence>
<dbReference type="Proteomes" id="UP001071230">
    <property type="component" value="Unassembled WGS sequence"/>
</dbReference>
<evidence type="ECO:0000256" key="3">
    <source>
        <dbReference type="ARBA" id="ARBA00023014"/>
    </source>
</evidence>
<reference evidence="6" key="1">
    <citation type="submission" date="2014-11" db="EMBL/GenBank/DDBJ databases">
        <authorList>
            <person name="Hornung B.V."/>
        </authorList>
    </citation>
    <scope>NUCLEOTIDE SEQUENCE</scope>
    <source>
        <strain evidence="6">INE</strain>
    </source>
</reference>
<evidence type="ECO:0000256" key="1">
    <source>
        <dbReference type="ARBA" id="ARBA00022723"/>
    </source>
</evidence>
<evidence type="ECO:0000259" key="4">
    <source>
        <dbReference type="PROSITE" id="PS51379"/>
    </source>
</evidence>
<dbReference type="Gene3D" id="3.30.70.20">
    <property type="match status" value="1"/>
</dbReference>
<dbReference type="Proteomes" id="UP000836597">
    <property type="component" value="Chromosome"/>
</dbReference>
<accession>A0A8S0WQ39</accession>
<proteinExistence type="predicted"/>
<dbReference type="KEGG" id="aacx:DEACI_3048"/>
<dbReference type="PROSITE" id="PS00198">
    <property type="entry name" value="4FE4S_FER_1"/>
    <property type="match status" value="1"/>
</dbReference>
<dbReference type="InterPro" id="IPR017900">
    <property type="entry name" value="4Fe4S_Fe_S_CS"/>
</dbReference>
<feature type="domain" description="4Fe-4S ferredoxin-type" evidence="4">
    <location>
        <begin position="2"/>
        <end position="33"/>
    </location>
</feature>
<dbReference type="RefSeq" id="WP_240985751.1">
    <property type="nucleotide sequence ID" value="NZ_CDGJ01000081.1"/>
</dbReference>
<keyword evidence="7" id="KW-1185">Reference proteome</keyword>
<evidence type="ECO:0000313" key="7">
    <source>
        <dbReference type="Proteomes" id="UP001071230"/>
    </source>
</evidence>
<dbReference type="AlphaFoldDB" id="A0A8S0WQ39"/>
<dbReference type="SUPFAM" id="SSF54862">
    <property type="entry name" value="4Fe-4S ferredoxins"/>
    <property type="match status" value="1"/>
</dbReference>
<organism evidence="5">
    <name type="scientific">Acididesulfobacillus acetoxydans</name>
    <dbReference type="NCBI Taxonomy" id="1561005"/>
    <lineage>
        <taxon>Bacteria</taxon>
        <taxon>Bacillati</taxon>
        <taxon>Bacillota</taxon>
        <taxon>Clostridia</taxon>
        <taxon>Eubacteriales</taxon>
        <taxon>Peptococcaceae</taxon>
        <taxon>Acididesulfobacillus</taxon>
    </lineage>
</organism>
<sequence length="73" mass="7753">MKIAFVNPSKCDASPVCPSRRSCPVKAITQEKTGFLRRGPAKVDTALCTGCGTCIKMCPHGAISFKQGAKKPK</sequence>